<protein>
    <submittedName>
        <fullName evidence="3">Putative TPR repeat methyltransferase</fullName>
    </submittedName>
</protein>
<organism evidence="3 4">
    <name type="scientific">Rhizobium soli</name>
    <dbReference type="NCBI Taxonomy" id="424798"/>
    <lineage>
        <taxon>Bacteria</taxon>
        <taxon>Pseudomonadati</taxon>
        <taxon>Pseudomonadota</taxon>
        <taxon>Alphaproteobacteria</taxon>
        <taxon>Hyphomicrobiales</taxon>
        <taxon>Rhizobiaceae</taxon>
        <taxon>Rhizobium/Agrobacterium group</taxon>
        <taxon>Rhizobium</taxon>
    </lineage>
</organism>
<dbReference type="SUPFAM" id="SSF53335">
    <property type="entry name" value="S-adenosyl-L-methionine-dependent methyltransferases"/>
    <property type="match status" value="1"/>
</dbReference>
<dbReference type="CDD" id="cd02440">
    <property type="entry name" value="AdoMet_MTases"/>
    <property type="match status" value="1"/>
</dbReference>
<evidence type="ECO:0000256" key="1">
    <source>
        <dbReference type="SAM" id="MobiDB-lite"/>
    </source>
</evidence>
<dbReference type="PANTHER" id="PTHR43861">
    <property type="entry name" value="TRANS-ACONITATE 2-METHYLTRANSFERASE-RELATED"/>
    <property type="match status" value="1"/>
</dbReference>
<evidence type="ECO:0000313" key="3">
    <source>
        <dbReference type="EMBL" id="MBB6507827.1"/>
    </source>
</evidence>
<keyword evidence="4" id="KW-1185">Reference proteome</keyword>
<dbReference type="Gene3D" id="1.25.40.10">
    <property type="entry name" value="Tetratricopeptide repeat domain"/>
    <property type="match status" value="1"/>
</dbReference>
<dbReference type="EMBL" id="JACHBU010000002">
    <property type="protein sequence ID" value="MBB6507827.1"/>
    <property type="molecule type" value="Genomic_DNA"/>
</dbReference>
<reference evidence="3 4" key="1">
    <citation type="submission" date="2020-08" db="EMBL/GenBank/DDBJ databases">
        <title>The Agave Microbiome: Exploring the role of microbial communities in plant adaptations to desert environments.</title>
        <authorList>
            <person name="Partida-Martinez L.P."/>
        </authorList>
    </citation>
    <scope>NUCLEOTIDE SEQUENCE [LARGE SCALE GENOMIC DNA]</scope>
    <source>
        <strain evidence="3 4">AS3.12</strain>
    </source>
</reference>
<feature type="domain" description="Methyltransferase type 12" evidence="2">
    <location>
        <begin position="169"/>
        <end position="266"/>
    </location>
</feature>
<accession>A0A7X0MQH7</accession>
<proteinExistence type="predicted"/>
<evidence type="ECO:0000259" key="2">
    <source>
        <dbReference type="Pfam" id="PF08242"/>
    </source>
</evidence>
<dbReference type="InterPro" id="IPR011990">
    <property type="entry name" value="TPR-like_helical_dom_sf"/>
</dbReference>
<dbReference type="Pfam" id="PF08242">
    <property type="entry name" value="Methyltransf_12"/>
    <property type="match status" value="1"/>
</dbReference>
<dbReference type="SUPFAM" id="SSF48452">
    <property type="entry name" value="TPR-like"/>
    <property type="match status" value="1"/>
</dbReference>
<dbReference type="AlphaFoldDB" id="A0A7X0MQH7"/>
<comment type="caution">
    <text evidence="3">The sequence shown here is derived from an EMBL/GenBank/DDBJ whole genome shotgun (WGS) entry which is preliminary data.</text>
</comment>
<gene>
    <name evidence="3" type="ORF">F4695_001159</name>
</gene>
<feature type="region of interest" description="Disordered" evidence="1">
    <location>
        <begin position="1"/>
        <end position="24"/>
    </location>
</feature>
<dbReference type="PANTHER" id="PTHR43861:SF1">
    <property type="entry name" value="TRANS-ACONITATE 2-METHYLTRANSFERASE"/>
    <property type="match status" value="1"/>
</dbReference>
<dbReference type="GO" id="GO:0008168">
    <property type="term" value="F:methyltransferase activity"/>
    <property type="evidence" value="ECO:0007669"/>
    <property type="project" value="UniProtKB-KW"/>
</dbReference>
<sequence>MTQLHRRRNARRNSRRNSSESRHAMSAIQFSSGDVIADRRADYARMLAEGQDFSAAAELMEQALELVPAWAAGWFRLGEYRDKAALANAADAYRRALELQPGDIFGASLRLALIGAGDVPDQPPSRYVEGLFDDYADRFDTSLVEKLNYSVPQKLGTLVAPHGPFATVVDLGCGTGLFGAEIRDRAGRLEGFDLSANMLAKAAEKHLYDHLGQSDLSLEAAQSGLFDTLPPHRADLVSAADVLMYLGSLETVFPLVTELLAPAGLFAFSVEDAGDDETFVLKDSLRYAHSEVYIGSLLAHYGFDLIAVERTTIRMDAGKPIHGILFLSRKTG</sequence>
<dbReference type="InterPro" id="IPR013217">
    <property type="entry name" value="Methyltransf_12"/>
</dbReference>
<feature type="compositionally biased region" description="Basic residues" evidence="1">
    <location>
        <begin position="1"/>
        <end position="15"/>
    </location>
</feature>
<dbReference type="GO" id="GO:0032259">
    <property type="term" value="P:methylation"/>
    <property type="evidence" value="ECO:0007669"/>
    <property type="project" value="UniProtKB-KW"/>
</dbReference>
<evidence type="ECO:0000313" key="4">
    <source>
        <dbReference type="Proteomes" id="UP000585437"/>
    </source>
</evidence>
<keyword evidence="3" id="KW-0808">Transferase</keyword>
<dbReference type="InterPro" id="IPR029063">
    <property type="entry name" value="SAM-dependent_MTases_sf"/>
</dbReference>
<dbReference type="Gene3D" id="3.40.50.150">
    <property type="entry name" value="Vaccinia Virus protein VP39"/>
    <property type="match status" value="1"/>
</dbReference>
<keyword evidence="3" id="KW-0489">Methyltransferase</keyword>
<name>A0A7X0MQH7_9HYPH</name>
<dbReference type="Proteomes" id="UP000585437">
    <property type="component" value="Unassembled WGS sequence"/>
</dbReference>